<dbReference type="GO" id="GO:0004022">
    <property type="term" value="F:alcohol dehydrogenase (NAD+) activity"/>
    <property type="evidence" value="ECO:0007669"/>
    <property type="project" value="TreeGrafter"/>
</dbReference>
<keyword evidence="1 4" id="KW-0560">Oxidoreductase</keyword>
<dbReference type="Gene3D" id="1.20.1090.10">
    <property type="entry name" value="Dehydroquinate synthase-like - alpha domain"/>
    <property type="match status" value="1"/>
</dbReference>
<protein>
    <submittedName>
        <fullName evidence="4">Long-chain-alcohol dehydrogenase 1</fullName>
        <ecNumber evidence="4">1.1.1.192</ecNumber>
    </submittedName>
</protein>
<dbReference type="Gene3D" id="3.40.50.1970">
    <property type="match status" value="1"/>
</dbReference>
<dbReference type="GO" id="GO:0046872">
    <property type="term" value="F:metal ion binding"/>
    <property type="evidence" value="ECO:0007669"/>
    <property type="project" value="InterPro"/>
</dbReference>
<evidence type="ECO:0000313" key="4">
    <source>
        <dbReference type="EMBL" id="KYO68030.1"/>
    </source>
</evidence>
<dbReference type="EMBL" id="LOHZ01000019">
    <property type="protein sequence ID" value="KYO68030.1"/>
    <property type="molecule type" value="Genomic_DNA"/>
</dbReference>
<dbReference type="EC" id="1.1.1.192" evidence="4"/>
<sequence length="385" mass="42297">MKRDFQYFFPSKLIFGTGKVKEVGIYAKEYGKKALIVTGKSSAKNSGALDRVTESLKQEGISWKIYDRVVSNPTFEDIEEAAAFALDFSAQVIIGLGGGSAMDTAKGIALRIKNEGELEEYFEGRKSSKEAAPLILIPTTSGTGSEGNNIAVMTNTKNGVKKGLRSPHIYPKVSIVDPELMVTLPRRITAFTGMDAFFHALESFISLRCQPFTEMYSLKAIELIVKNIEGAYKNGDDIEKRANMALASTLAGISIGISGVCALHAMEHPLSSFFGANHGEGLCPIAVPFLKYIKSHVTQKLASISTIFNIDDFLPEEEKAIRVIEWIAETIDKLNLPKSLGYFGVKKDDIEALARHVEEHMTHNLSTTPGHLKYEDIYSIYLASL</sequence>
<dbReference type="RefSeq" id="WP_068747514.1">
    <property type="nucleotide sequence ID" value="NZ_LOHZ01000019.1"/>
</dbReference>
<dbReference type="AlphaFoldDB" id="A0A161PWK4"/>
<evidence type="ECO:0000313" key="5">
    <source>
        <dbReference type="Proteomes" id="UP000075737"/>
    </source>
</evidence>
<dbReference type="STRING" id="520767.ATZ99_03410"/>
<organism evidence="4 5">
    <name type="scientific">Thermovenabulum gondwanense</name>
    <dbReference type="NCBI Taxonomy" id="520767"/>
    <lineage>
        <taxon>Bacteria</taxon>
        <taxon>Bacillati</taxon>
        <taxon>Bacillota</taxon>
        <taxon>Clostridia</taxon>
        <taxon>Thermosediminibacterales</taxon>
        <taxon>Thermosediminibacteraceae</taxon>
        <taxon>Thermovenabulum</taxon>
    </lineage>
</organism>
<dbReference type="InterPro" id="IPR056798">
    <property type="entry name" value="ADH_Fe_C"/>
</dbReference>
<proteinExistence type="predicted"/>
<feature type="domain" description="Fe-containing alcohol dehydrogenase-like C-terminal" evidence="3">
    <location>
        <begin position="189"/>
        <end position="384"/>
    </location>
</feature>
<dbReference type="FunFam" id="3.40.50.1970:FF:000003">
    <property type="entry name" value="Alcohol dehydrogenase, iron-containing"/>
    <property type="match status" value="1"/>
</dbReference>
<name>A0A161PWK4_9FIRM</name>
<dbReference type="InterPro" id="IPR001670">
    <property type="entry name" value="ADH_Fe/GldA"/>
</dbReference>
<dbReference type="CDD" id="cd08185">
    <property type="entry name" value="Fe-ADH-like"/>
    <property type="match status" value="1"/>
</dbReference>
<feature type="domain" description="Alcohol dehydrogenase iron-type/glycerol dehydrogenase GldA" evidence="2">
    <location>
        <begin position="10"/>
        <end position="178"/>
    </location>
</feature>
<dbReference type="PROSITE" id="PS00913">
    <property type="entry name" value="ADH_IRON_1"/>
    <property type="match status" value="1"/>
</dbReference>
<dbReference type="Pfam" id="PF00465">
    <property type="entry name" value="Fe-ADH"/>
    <property type="match status" value="1"/>
</dbReference>
<keyword evidence="5" id="KW-1185">Reference proteome</keyword>
<dbReference type="InterPro" id="IPR039697">
    <property type="entry name" value="Alcohol_dehydrogenase_Fe"/>
</dbReference>
<evidence type="ECO:0000259" key="2">
    <source>
        <dbReference type="Pfam" id="PF00465"/>
    </source>
</evidence>
<evidence type="ECO:0000256" key="1">
    <source>
        <dbReference type="ARBA" id="ARBA00023002"/>
    </source>
</evidence>
<dbReference type="InterPro" id="IPR018211">
    <property type="entry name" value="ADH_Fe_CS"/>
</dbReference>
<dbReference type="Proteomes" id="UP000075737">
    <property type="component" value="Unassembled WGS sequence"/>
</dbReference>
<gene>
    <name evidence="4" type="primary">adh1</name>
    <name evidence="4" type="ORF">ATZ99_03410</name>
</gene>
<dbReference type="PATRIC" id="fig|520767.4.peg.344"/>
<reference evidence="4 5" key="1">
    <citation type="submission" date="2015-12" db="EMBL/GenBank/DDBJ databases">
        <title>Draft genome of Thermovenabulum gondwanense isolated from a red thermophilic microbial mat colonisisng an outflow channel of a bore well.</title>
        <authorList>
            <person name="Patel B.K."/>
        </authorList>
    </citation>
    <scope>NUCLEOTIDE SEQUENCE [LARGE SCALE GENOMIC DNA]</scope>
    <source>
        <strain evidence="4 5">R270</strain>
    </source>
</reference>
<dbReference type="PANTHER" id="PTHR11496">
    <property type="entry name" value="ALCOHOL DEHYDROGENASE"/>
    <property type="match status" value="1"/>
</dbReference>
<dbReference type="GO" id="GO:0050060">
    <property type="term" value="F:long-chain-alcohol dehydrogenase activity"/>
    <property type="evidence" value="ECO:0007669"/>
    <property type="project" value="UniProtKB-EC"/>
</dbReference>
<evidence type="ECO:0000259" key="3">
    <source>
        <dbReference type="Pfam" id="PF25137"/>
    </source>
</evidence>
<dbReference type="PANTHER" id="PTHR11496:SF104">
    <property type="entry name" value="3-DEOXY-ALPHA-D-MANNO-OCTULOSONATE 8-OXIDASE"/>
    <property type="match status" value="1"/>
</dbReference>
<comment type="caution">
    <text evidence="4">The sequence shown here is derived from an EMBL/GenBank/DDBJ whole genome shotgun (WGS) entry which is preliminary data.</text>
</comment>
<dbReference type="OrthoDB" id="9804734at2"/>
<dbReference type="Pfam" id="PF25137">
    <property type="entry name" value="ADH_Fe_C"/>
    <property type="match status" value="1"/>
</dbReference>
<dbReference type="SUPFAM" id="SSF56796">
    <property type="entry name" value="Dehydroquinate synthase-like"/>
    <property type="match status" value="1"/>
</dbReference>
<accession>A0A161PWK4</accession>